<feature type="compositionally biased region" description="Basic and acidic residues" evidence="1">
    <location>
        <begin position="46"/>
        <end position="61"/>
    </location>
</feature>
<accession>A0A8J4XAZ0</accession>
<dbReference type="AlphaFoldDB" id="A0A8J4XAZ0"/>
<protein>
    <submittedName>
        <fullName evidence="2">Polynucleotide 5'-hydroxyl-kinase grc3</fullName>
    </submittedName>
</protein>
<reference evidence="2" key="1">
    <citation type="submission" date="2020-07" db="EMBL/GenBank/DDBJ databases">
        <title>Clarias magur genome sequencing, assembly and annotation.</title>
        <authorList>
            <person name="Kushwaha B."/>
            <person name="Kumar R."/>
            <person name="Das P."/>
            <person name="Joshi C.G."/>
            <person name="Kumar D."/>
            <person name="Nagpure N.S."/>
            <person name="Pandey M."/>
            <person name="Agarwal S."/>
            <person name="Srivastava S."/>
            <person name="Singh M."/>
            <person name="Sahoo L."/>
            <person name="Jayasankar P."/>
            <person name="Meher P.K."/>
            <person name="Koringa P.G."/>
            <person name="Iquebal M.A."/>
            <person name="Das S.P."/>
            <person name="Bit A."/>
            <person name="Patnaik S."/>
            <person name="Patel N."/>
            <person name="Shah T.M."/>
            <person name="Hinsu A."/>
            <person name="Jena J.K."/>
        </authorList>
    </citation>
    <scope>NUCLEOTIDE SEQUENCE</scope>
    <source>
        <strain evidence="2">CIFAMagur01</strain>
        <tissue evidence="2">Testis</tissue>
    </source>
</reference>
<dbReference type="Proteomes" id="UP000727407">
    <property type="component" value="Unassembled WGS sequence"/>
</dbReference>
<evidence type="ECO:0000256" key="1">
    <source>
        <dbReference type="SAM" id="MobiDB-lite"/>
    </source>
</evidence>
<organism evidence="2 3">
    <name type="scientific">Clarias magur</name>
    <name type="common">Asian catfish</name>
    <name type="synonym">Macropteronotus magur</name>
    <dbReference type="NCBI Taxonomy" id="1594786"/>
    <lineage>
        <taxon>Eukaryota</taxon>
        <taxon>Metazoa</taxon>
        <taxon>Chordata</taxon>
        <taxon>Craniata</taxon>
        <taxon>Vertebrata</taxon>
        <taxon>Euteleostomi</taxon>
        <taxon>Actinopterygii</taxon>
        <taxon>Neopterygii</taxon>
        <taxon>Teleostei</taxon>
        <taxon>Ostariophysi</taxon>
        <taxon>Siluriformes</taxon>
        <taxon>Clariidae</taxon>
        <taxon>Clarias</taxon>
    </lineage>
</organism>
<evidence type="ECO:0000313" key="3">
    <source>
        <dbReference type="Proteomes" id="UP000727407"/>
    </source>
</evidence>
<comment type="caution">
    <text evidence="2">The sequence shown here is derived from an EMBL/GenBank/DDBJ whole genome shotgun (WGS) entry which is preliminary data.</text>
</comment>
<proteinExistence type="predicted"/>
<keyword evidence="3" id="KW-1185">Reference proteome</keyword>
<dbReference type="EMBL" id="QNUK01000013">
    <property type="protein sequence ID" value="KAF5908399.1"/>
    <property type="molecule type" value="Genomic_DNA"/>
</dbReference>
<feature type="region of interest" description="Disordered" evidence="1">
    <location>
        <begin position="1"/>
        <end position="61"/>
    </location>
</feature>
<evidence type="ECO:0000313" key="2">
    <source>
        <dbReference type="EMBL" id="KAF5908399.1"/>
    </source>
</evidence>
<name>A0A8J4XAZ0_CLAMG</name>
<sequence length="137" mass="15530">MPESQNASLMRKGGGPAVKPSLPRARWGGNKYARRSWSPGNRRSNRIGERRQTERRLERKGSDLTVGREGFELWINTSASCSSSLSAQALLSYKQPAAAERAFTVPRRILVNMKRLNYLYLSLLNVLHVYIKNGLFH</sequence>
<gene>
    <name evidence="2" type="primary">grc3</name>
    <name evidence="2" type="ORF">DAT39_001893</name>
</gene>